<organism evidence="7 8">
    <name type="scientific">Durusdinium trenchii</name>
    <dbReference type="NCBI Taxonomy" id="1381693"/>
    <lineage>
        <taxon>Eukaryota</taxon>
        <taxon>Sar</taxon>
        <taxon>Alveolata</taxon>
        <taxon>Dinophyceae</taxon>
        <taxon>Suessiales</taxon>
        <taxon>Symbiodiniaceae</taxon>
        <taxon>Durusdinium</taxon>
    </lineage>
</organism>
<accession>A0ABP0MXB5</accession>
<feature type="transmembrane region" description="Helical" evidence="5">
    <location>
        <begin position="174"/>
        <end position="194"/>
    </location>
</feature>
<feature type="transmembrane region" description="Helical" evidence="5">
    <location>
        <begin position="150"/>
        <end position="167"/>
    </location>
</feature>
<feature type="transmembrane region" description="Helical" evidence="5">
    <location>
        <begin position="83"/>
        <end position="101"/>
    </location>
</feature>
<feature type="domain" description="TM7S3/TM198-like" evidence="6">
    <location>
        <begin position="31"/>
        <end position="187"/>
    </location>
</feature>
<evidence type="ECO:0000259" key="6">
    <source>
        <dbReference type="Pfam" id="PF13886"/>
    </source>
</evidence>
<feature type="transmembrane region" description="Helical" evidence="5">
    <location>
        <begin position="113"/>
        <end position="130"/>
    </location>
</feature>
<keyword evidence="3 5" id="KW-1133">Transmembrane helix</keyword>
<comment type="caution">
    <text evidence="7">The sequence shown here is derived from an EMBL/GenBank/DDBJ whole genome shotgun (WGS) entry which is preliminary data.</text>
</comment>
<evidence type="ECO:0000313" key="7">
    <source>
        <dbReference type="EMBL" id="CAK9054654.1"/>
    </source>
</evidence>
<feature type="transmembrane region" description="Helical" evidence="5">
    <location>
        <begin position="51"/>
        <end position="71"/>
    </location>
</feature>
<feature type="transmembrane region" description="Helical" evidence="5">
    <location>
        <begin position="25"/>
        <end position="44"/>
    </location>
</feature>
<comment type="subcellular location">
    <subcellularLocation>
        <location evidence="1">Membrane</location>
        <topology evidence="1">Multi-pass membrane protein</topology>
    </subcellularLocation>
</comment>
<dbReference type="InterPro" id="IPR025256">
    <property type="entry name" value="TM7S3/TM198-like_dom"/>
</dbReference>
<evidence type="ECO:0000256" key="5">
    <source>
        <dbReference type="SAM" id="Phobius"/>
    </source>
</evidence>
<sequence length="252" mass="27253">MGIEVHVHEVLKPLEKIQVACDNTGIIMLSVLGVLTLGVCFFGYRIYKLAFPVFGFLVGFGLQAAVGSAWVQQQDNQDHGITVKIIVVVCAILWGTLFLMLARRYYEVIQKVLGFLVGVCLGVAITILAVSLAEKPLEENLAQYAGWERFAAVTLGVPIALLTGYVCRNFVKYLIMLLTAVVGAAGLWKCGTSLIDCPQVHSDLGPGLLENPVFNWSIFIGLSLVGLLAQFLWQPKSTGAKSSATVSPRGEP</sequence>
<feature type="transmembrane region" description="Helical" evidence="5">
    <location>
        <begin position="214"/>
        <end position="233"/>
    </location>
</feature>
<name>A0ABP0MXB5_9DINO</name>
<proteinExistence type="predicted"/>
<reference evidence="7 8" key="1">
    <citation type="submission" date="2024-02" db="EMBL/GenBank/DDBJ databases">
        <authorList>
            <person name="Chen Y."/>
            <person name="Shah S."/>
            <person name="Dougan E. K."/>
            <person name="Thang M."/>
            <person name="Chan C."/>
        </authorList>
    </citation>
    <scope>NUCLEOTIDE SEQUENCE [LARGE SCALE GENOMIC DNA]</scope>
</reference>
<evidence type="ECO:0000256" key="4">
    <source>
        <dbReference type="ARBA" id="ARBA00023136"/>
    </source>
</evidence>
<dbReference type="EMBL" id="CAXAMN010019602">
    <property type="protein sequence ID" value="CAK9054654.1"/>
    <property type="molecule type" value="Genomic_DNA"/>
</dbReference>
<keyword evidence="4 5" id="KW-0472">Membrane</keyword>
<evidence type="ECO:0000256" key="3">
    <source>
        <dbReference type="ARBA" id="ARBA00022989"/>
    </source>
</evidence>
<evidence type="ECO:0000256" key="1">
    <source>
        <dbReference type="ARBA" id="ARBA00004141"/>
    </source>
</evidence>
<dbReference type="Pfam" id="PF13886">
    <property type="entry name" value="TM7S3_TM198"/>
    <property type="match status" value="1"/>
</dbReference>
<keyword evidence="2 5" id="KW-0812">Transmembrane</keyword>
<evidence type="ECO:0000313" key="8">
    <source>
        <dbReference type="Proteomes" id="UP001642484"/>
    </source>
</evidence>
<dbReference type="Proteomes" id="UP001642484">
    <property type="component" value="Unassembled WGS sequence"/>
</dbReference>
<protein>
    <recommendedName>
        <fullName evidence="6">TM7S3/TM198-like domain-containing protein</fullName>
    </recommendedName>
</protein>
<evidence type="ECO:0000256" key="2">
    <source>
        <dbReference type="ARBA" id="ARBA00022692"/>
    </source>
</evidence>
<gene>
    <name evidence="7" type="ORF">CCMP2556_LOCUS27310</name>
</gene>
<keyword evidence="8" id="KW-1185">Reference proteome</keyword>